<name>A0ABQ6LNT0_9RHOB</name>
<reference evidence="1 2" key="1">
    <citation type="submission" date="2023-04" db="EMBL/GenBank/DDBJ databases">
        <title>Marinoamorphus aggregata gen. nov., sp. Nov., isolate from tissue of brittle star Ophioplocus japonicus.</title>
        <authorList>
            <person name="Kawano K."/>
            <person name="Sawayama S."/>
            <person name="Nakagawa S."/>
        </authorList>
    </citation>
    <scope>NUCLEOTIDE SEQUENCE [LARGE SCALE GENOMIC DNA]</scope>
    <source>
        <strain evidence="1 2">NKW23</strain>
    </source>
</reference>
<comment type="caution">
    <text evidence="1">The sequence shown here is derived from an EMBL/GenBank/DDBJ whole genome shotgun (WGS) entry which is preliminary data.</text>
</comment>
<dbReference type="RefSeq" id="WP_285673051.1">
    <property type="nucleotide sequence ID" value="NZ_BSYI01000029.1"/>
</dbReference>
<protein>
    <recommendedName>
        <fullName evidence="3">DUF2125 domain-containing protein</fullName>
    </recommendedName>
</protein>
<accession>A0ABQ6LNT0</accession>
<dbReference type="InterPro" id="IPR018666">
    <property type="entry name" value="DUF2125"/>
</dbReference>
<dbReference type="Pfam" id="PF09898">
    <property type="entry name" value="DUF2125"/>
    <property type="match status" value="1"/>
</dbReference>
<sequence length="513" mass="53287">MRRMARLFSSLATLTAILWCALWFWGRDAISTQIEGEIDRLRAGGLGISVGERSIAGFPFAYAARFENLTFTDRATGLRTELPEITSMVAIADPGTLVTELPAEMTVTVAVPPGLRDRYPGLGAELALAITSEGLAVETDLAGDGAGGPGARSSIRAVRLEIAPAVALEGLDFALRIEGLAGSLGRAAADGGDGPGAAELTARHMALHMVETPPGAAAETLTADLALADVTLKGAARRADPAALGALFAGLRPGEAALELVAGAVTGALEMASPPVAAAGARAADGRITLDAGRFAGRLTVQGPDISTELETEALSLALAPAMADDPRRGEIRASRLRIASDAPQQAGTGPRPVRVLVEAEGLEPAPALWNRIDPEAVLPREPGRIAVEIDGTGRLLRPHETVRPGEATPLEIGNLSVRRFDVAALGAHAAAEGDIEFLQPIYEPRGAVTLRLSGALGLIRRLHGAGLLDESEVQWLATMAALYTRGGAGPDELVTEMVFDAEGTRINDSRID</sequence>
<gene>
    <name evidence="1" type="ORF">LNKW23_33150</name>
</gene>
<dbReference type="EMBL" id="BSYI01000029">
    <property type="protein sequence ID" value="GMG84101.1"/>
    <property type="molecule type" value="Genomic_DNA"/>
</dbReference>
<keyword evidence="2" id="KW-1185">Reference proteome</keyword>
<evidence type="ECO:0008006" key="3">
    <source>
        <dbReference type="Google" id="ProtNLM"/>
    </source>
</evidence>
<dbReference type="Proteomes" id="UP001239909">
    <property type="component" value="Unassembled WGS sequence"/>
</dbReference>
<evidence type="ECO:0000313" key="1">
    <source>
        <dbReference type="EMBL" id="GMG84101.1"/>
    </source>
</evidence>
<proteinExistence type="predicted"/>
<evidence type="ECO:0000313" key="2">
    <source>
        <dbReference type="Proteomes" id="UP001239909"/>
    </source>
</evidence>
<organism evidence="1 2">
    <name type="scientific">Paralimibaculum aggregatum</name>
    <dbReference type="NCBI Taxonomy" id="3036245"/>
    <lineage>
        <taxon>Bacteria</taxon>
        <taxon>Pseudomonadati</taxon>
        <taxon>Pseudomonadota</taxon>
        <taxon>Alphaproteobacteria</taxon>
        <taxon>Rhodobacterales</taxon>
        <taxon>Paracoccaceae</taxon>
        <taxon>Paralimibaculum</taxon>
    </lineage>
</organism>